<dbReference type="Gene3D" id="2.10.25.10">
    <property type="entry name" value="Laminin"/>
    <property type="match status" value="1"/>
</dbReference>
<dbReference type="InterPro" id="IPR036436">
    <property type="entry name" value="Disintegrin_dom_sf"/>
</dbReference>
<dbReference type="Proteomes" id="UP001214576">
    <property type="component" value="Unassembled WGS sequence"/>
</dbReference>
<dbReference type="GO" id="GO:0006508">
    <property type="term" value="P:proteolysis"/>
    <property type="evidence" value="ECO:0007669"/>
    <property type="project" value="InterPro"/>
</dbReference>
<keyword evidence="2" id="KW-1003">Cell membrane</keyword>
<gene>
    <name evidence="17" type="ORF">MG293_004639</name>
</gene>
<evidence type="ECO:0000256" key="11">
    <source>
        <dbReference type="PROSITE-ProRule" id="PRU00076"/>
    </source>
</evidence>
<keyword evidence="10" id="KW-0325">Glycoprotein</keyword>
<dbReference type="Pfam" id="PF01421">
    <property type="entry name" value="Reprolysin"/>
    <property type="match status" value="1"/>
</dbReference>
<organism evidence="17 18">
    <name type="scientific">Ovis ammon polii</name>
    <dbReference type="NCBI Taxonomy" id="230172"/>
    <lineage>
        <taxon>Eukaryota</taxon>
        <taxon>Metazoa</taxon>
        <taxon>Chordata</taxon>
        <taxon>Craniata</taxon>
        <taxon>Vertebrata</taxon>
        <taxon>Euteleostomi</taxon>
        <taxon>Mammalia</taxon>
        <taxon>Eutheria</taxon>
        <taxon>Laurasiatheria</taxon>
        <taxon>Artiodactyla</taxon>
        <taxon>Ruminantia</taxon>
        <taxon>Pecora</taxon>
        <taxon>Bovidae</taxon>
        <taxon>Caprinae</taxon>
        <taxon>Ovis</taxon>
    </lineage>
</organism>
<evidence type="ECO:0008006" key="19">
    <source>
        <dbReference type="Google" id="ProtNLM"/>
    </source>
</evidence>
<evidence type="ECO:0000256" key="3">
    <source>
        <dbReference type="ARBA" id="ARBA00022536"/>
    </source>
</evidence>
<feature type="domain" description="Peptidase M12B" evidence="16">
    <location>
        <begin position="298"/>
        <end position="461"/>
    </location>
</feature>
<dbReference type="PROSITE" id="PS00022">
    <property type="entry name" value="EGF_1"/>
    <property type="match status" value="1"/>
</dbReference>
<comment type="caution">
    <text evidence="17">The sequence shown here is derived from an EMBL/GenBank/DDBJ whole genome shotgun (WGS) entry which is preliminary data.</text>
</comment>
<evidence type="ECO:0000313" key="18">
    <source>
        <dbReference type="Proteomes" id="UP001214576"/>
    </source>
</evidence>
<sequence>MKPPGNSSRRPPLAGCSLARASSGPSGGSAAPAPIRALARAPPCCLLLVLFLLPPLAASSRPRAWGAAAPSAPYWNETAEKKLGVLADENNTLQQNSSSNSSSSHAMQKEITLPSRLIYYINQDSESPYHVLDTKARHQQKHNKVGRDWVCKSGCCEELSFDLIFCQNLILQILLQHFIRKPINDRGEAEGISPGIYLDRGGEHCYYHGNIRGVKDSRVALSTCNGLQYKSTGRPHIIQKILAGQYSKQMKNLSMESSDQWPFLSELQWLKRRRKRAVNVSVALMFSSCTCPVVYPQIYKEQLNTRVVLVAVETWTERDHIDITTNLVQMLHEFSKYRQRIRQHADAVHLISRVTFHYKRSSLSYFGGVCSRTRGVGVNEYGLPMAVAQVLSQSLAQNLGIQWEPSSRKPSMYTDLLTFMCHSVCIMHVRVSHSRKFSKCSILEYRDFLLRGGGACLFNRPTKLFEPTECGNGYVEAGEECDCGIHVECYGLCCKKCSLSNGAHCSDGPCCNNTSCLFQPRGYECRDAVNGCDITEYCTGDSGQVWQTEIGGEMGPAPCTLWHVFCPQGRCYNGECKTRDNQCQYIWGPKASGSDKFCYEKLNTEGTEKGNCGKDGDRWIQCSKHDVFCGFLLCTNLTRAPRIGQLQGEIIPTSFYHQGRVIDCSGAHVVLDDDTDVGYVEDGTPCGPSMMCLDRKCLQIQALNMSSCPLDSKGKVCSGHGVCSNEATCICDFTWAGTDCSIRDPVRNLHPPKDEGPKGPSATNLIIGSIAGAILVAAIVLGGTGWGFK</sequence>
<evidence type="ECO:0000256" key="7">
    <source>
        <dbReference type="ARBA" id="ARBA00022989"/>
    </source>
</evidence>
<dbReference type="EMBL" id="JAKZEL010000004">
    <property type="protein sequence ID" value="KAI4544373.1"/>
    <property type="molecule type" value="Genomic_DNA"/>
</dbReference>
<dbReference type="InterPro" id="IPR006311">
    <property type="entry name" value="TAT_signal"/>
</dbReference>
<evidence type="ECO:0000313" key="17">
    <source>
        <dbReference type="EMBL" id="KAI4544373.1"/>
    </source>
</evidence>
<dbReference type="PROSITE" id="PS50214">
    <property type="entry name" value="DISINTEGRIN_2"/>
    <property type="match status" value="1"/>
</dbReference>
<evidence type="ECO:0000256" key="8">
    <source>
        <dbReference type="ARBA" id="ARBA00023136"/>
    </source>
</evidence>
<dbReference type="FunFam" id="2.10.25.10:FF:000147">
    <property type="entry name" value="Disintegrin and metalloproteinase domain-containing protein 11"/>
    <property type="match status" value="1"/>
</dbReference>
<evidence type="ECO:0000259" key="14">
    <source>
        <dbReference type="PROSITE" id="PS50026"/>
    </source>
</evidence>
<dbReference type="PROSITE" id="PS50215">
    <property type="entry name" value="ADAM_MEPRO"/>
    <property type="match status" value="1"/>
</dbReference>
<feature type="transmembrane region" description="Helical" evidence="13">
    <location>
        <begin position="765"/>
        <end position="788"/>
    </location>
</feature>
<protein>
    <recommendedName>
        <fullName evidence="19">Disintegrin and metalloproteinase domain-containing protein 23</fullName>
    </recommendedName>
</protein>
<keyword evidence="6" id="KW-0732">Signal</keyword>
<evidence type="ECO:0000256" key="6">
    <source>
        <dbReference type="ARBA" id="ARBA00022729"/>
    </source>
</evidence>
<proteinExistence type="predicted"/>
<keyword evidence="18" id="KW-1185">Reference proteome</keyword>
<dbReference type="Pfam" id="PF08516">
    <property type="entry name" value="ADAM_CR"/>
    <property type="match status" value="1"/>
</dbReference>
<dbReference type="CDD" id="cd04269">
    <property type="entry name" value="ZnMc_adamalysin_II_like"/>
    <property type="match status" value="1"/>
</dbReference>
<dbReference type="InterPro" id="IPR006586">
    <property type="entry name" value="ADAM_Cys-rich"/>
</dbReference>
<dbReference type="SUPFAM" id="SSF55486">
    <property type="entry name" value="Metalloproteases ('zincins'), catalytic domain"/>
    <property type="match status" value="1"/>
</dbReference>
<evidence type="ECO:0000256" key="1">
    <source>
        <dbReference type="ARBA" id="ARBA00004251"/>
    </source>
</evidence>
<comment type="subcellular location">
    <subcellularLocation>
        <location evidence="1">Cell membrane</location>
        <topology evidence="1">Single-pass type I membrane protein</topology>
    </subcellularLocation>
</comment>
<evidence type="ECO:0000259" key="16">
    <source>
        <dbReference type="PROSITE" id="PS50215"/>
    </source>
</evidence>
<dbReference type="SMART" id="SM00050">
    <property type="entry name" value="DISIN"/>
    <property type="match status" value="1"/>
</dbReference>
<dbReference type="PANTHER" id="PTHR11905:SF13">
    <property type="entry name" value="DISINTEGRIN AND METALLOPROTEINASE DOMAIN-CONTAINING PROTEIN 23"/>
    <property type="match status" value="1"/>
</dbReference>
<evidence type="ECO:0000256" key="9">
    <source>
        <dbReference type="ARBA" id="ARBA00023157"/>
    </source>
</evidence>
<keyword evidence="7 13" id="KW-1133">Transmembrane helix</keyword>
<dbReference type="GO" id="GO:0042734">
    <property type="term" value="C:presynaptic membrane"/>
    <property type="evidence" value="ECO:0007669"/>
    <property type="project" value="TreeGrafter"/>
</dbReference>
<name>A0AAD4UDX1_OVIAM</name>
<dbReference type="PROSITE" id="PS51318">
    <property type="entry name" value="TAT"/>
    <property type="match status" value="1"/>
</dbReference>
<comment type="caution">
    <text evidence="11">Lacks conserved residue(s) required for the propagation of feature annotation.</text>
</comment>
<feature type="domain" description="Disintegrin" evidence="15">
    <location>
        <begin position="467"/>
        <end position="542"/>
    </location>
</feature>
<evidence type="ECO:0000256" key="5">
    <source>
        <dbReference type="ARBA" id="ARBA00022692"/>
    </source>
</evidence>
<dbReference type="InterPro" id="IPR013111">
    <property type="entry name" value="EGF_extracell"/>
</dbReference>
<dbReference type="Gene3D" id="3.40.390.10">
    <property type="entry name" value="Collagenase (Catalytic Domain)"/>
    <property type="match status" value="1"/>
</dbReference>
<dbReference type="InterPro" id="IPR034027">
    <property type="entry name" value="Reprolysin_adamalysin"/>
</dbReference>
<keyword evidence="3 11" id="KW-0245">EGF-like domain</keyword>
<feature type="compositionally biased region" description="Low complexity" evidence="12">
    <location>
        <begin position="21"/>
        <end position="31"/>
    </location>
</feature>
<dbReference type="PANTHER" id="PTHR11905">
    <property type="entry name" value="ADAM A DISINTEGRIN AND METALLOPROTEASE DOMAIN"/>
    <property type="match status" value="1"/>
</dbReference>
<dbReference type="InterPro" id="IPR000742">
    <property type="entry name" value="EGF"/>
</dbReference>
<dbReference type="Pfam" id="PF00200">
    <property type="entry name" value="Disintegrin"/>
    <property type="match status" value="1"/>
</dbReference>
<dbReference type="InterPro" id="IPR001590">
    <property type="entry name" value="Peptidase_M12B"/>
</dbReference>
<feature type="region of interest" description="Disordered" evidence="12">
    <location>
        <begin position="1"/>
        <end position="31"/>
    </location>
</feature>
<reference evidence="17" key="1">
    <citation type="submission" date="2022-03" db="EMBL/GenBank/DDBJ databases">
        <title>Genomic analyses of argali, domestic sheep and their hybrids provide insights into chromosomal evolution, heterosis and genetic basis of agronomic traits.</title>
        <authorList>
            <person name="Li M."/>
        </authorList>
    </citation>
    <scope>NUCLEOTIDE SEQUENCE</scope>
    <source>
        <strain evidence="17">CAU-MHL-2022a</strain>
        <tissue evidence="17">Skin</tissue>
    </source>
</reference>
<dbReference type="FunFam" id="4.10.70.10:FF:000001">
    <property type="entry name" value="Disintegrin and metalloproteinase domain-containing protein 22"/>
    <property type="match status" value="1"/>
</dbReference>
<dbReference type="PROSITE" id="PS50026">
    <property type="entry name" value="EGF_3"/>
    <property type="match status" value="1"/>
</dbReference>
<dbReference type="InterPro" id="IPR001762">
    <property type="entry name" value="Disintegrin_dom"/>
</dbReference>
<evidence type="ECO:0000256" key="2">
    <source>
        <dbReference type="ARBA" id="ARBA00022475"/>
    </source>
</evidence>
<evidence type="ECO:0000259" key="15">
    <source>
        <dbReference type="PROSITE" id="PS50214"/>
    </source>
</evidence>
<dbReference type="SMART" id="SM00608">
    <property type="entry name" value="ACR"/>
    <property type="match status" value="1"/>
</dbReference>
<dbReference type="FunFam" id="3.40.390.10:FF:000014">
    <property type="entry name" value="disintegrin and metalloproteinase domain-containing protein 11"/>
    <property type="match status" value="1"/>
</dbReference>
<evidence type="ECO:0000256" key="13">
    <source>
        <dbReference type="SAM" id="Phobius"/>
    </source>
</evidence>
<evidence type="ECO:0000256" key="4">
    <source>
        <dbReference type="ARBA" id="ARBA00022685"/>
    </source>
</evidence>
<dbReference type="AlphaFoldDB" id="A0AAD4UDX1"/>
<keyword evidence="8 13" id="KW-0472">Membrane</keyword>
<keyword evidence="4" id="KW-0165">Cleavage on pair of basic residues</keyword>
<keyword evidence="9 11" id="KW-1015">Disulfide bond</keyword>
<evidence type="ECO:0000256" key="12">
    <source>
        <dbReference type="SAM" id="MobiDB-lite"/>
    </source>
</evidence>
<dbReference type="GO" id="GO:0004222">
    <property type="term" value="F:metalloendopeptidase activity"/>
    <property type="evidence" value="ECO:0007669"/>
    <property type="project" value="InterPro"/>
</dbReference>
<evidence type="ECO:0000256" key="10">
    <source>
        <dbReference type="ARBA" id="ARBA00023180"/>
    </source>
</evidence>
<feature type="disulfide bond" evidence="11">
    <location>
        <begin position="731"/>
        <end position="740"/>
    </location>
</feature>
<dbReference type="Pfam" id="PF07974">
    <property type="entry name" value="EGF_2"/>
    <property type="match status" value="1"/>
</dbReference>
<dbReference type="Gene3D" id="4.10.70.10">
    <property type="entry name" value="Disintegrin domain"/>
    <property type="match status" value="1"/>
</dbReference>
<feature type="domain" description="EGF-like" evidence="14">
    <location>
        <begin position="704"/>
        <end position="741"/>
    </location>
</feature>
<dbReference type="SUPFAM" id="SSF57552">
    <property type="entry name" value="Blood coagulation inhibitor (disintegrin)"/>
    <property type="match status" value="1"/>
</dbReference>
<keyword evidence="5 13" id="KW-0812">Transmembrane</keyword>
<dbReference type="InterPro" id="IPR024079">
    <property type="entry name" value="MetalloPept_cat_dom_sf"/>
</dbReference>
<accession>A0AAD4UDX1</accession>